<accession>A0A5C1ACN5</accession>
<dbReference type="AlphaFoldDB" id="A0A5C1ACN5"/>
<feature type="region of interest" description="Disordered" evidence="1">
    <location>
        <begin position="171"/>
        <end position="214"/>
    </location>
</feature>
<gene>
    <name evidence="3" type="ORF">PX52LOC_04027</name>
</gene>
<evidence type="ECO:0000256" key="2">
    <source>
        <dbReference type="SAM" id="Phobius"/>
    </source>
</evidence>
<evidence type="ECO:0000313" key="3">
    <source>
        <dbReference type="EMBL" id="QEL17051.1"/>
    </source>
</evidence>
<dbReference type="RefSeq" id="WP_168219101.1">
    <property type="nucleotide sequence ID" value="NZ_CP042425.1"/>
</dbReference>
<feature type="transmembrane region" description="Helical" evidence="2">
    <location>
        <begin position="34"/>
        <end position="50"/>
    </location>
</feature>
<keyword evidence="2" id="KW-1133">Transmembrane helix</keyword>
<evidence type="ECO:0000313" key="4">
    <source>
        <dbReference type="Proteomes" id="UP000324974"/>
    </source>
</evidence>
<sequence>MTLPIPIQVLYAGLVGVLIALIVATAQQNWKPKVFFLLALRLAIGWQFLFEGLHKIQSHYIGATETNRPFSSEPYFKEAPGPLAPMMRAMNGDASKIIPAKLTPKKEISAADFAKLTTEEQAALCPDDVAKELDGLLGTAEKTIHDNAEKALADLPKLQEAKLKKIAETEKKETEAAKDAAAKENAKKKADGDRKIAENDAAETKAEEEKRLSSGKEIASQSILAAKAAFARWTYGEDRREVKMARISGDPVLMTGPQRLHYLGLLKHEKQEAEARQSEGLGGGYGLDIKKAQTSRADYWNEEAALVKDIDSFVTELKTKINDGKAPEASTEKTPLQRNDWLTRWFLAAVGAFILFGFLTRISCVAAAGFLLLTYLTHPPFPWFTLPPGTEGNPLFINKNAVEFFALLALACMPTGRWLGLDALIGYIFCGKSKAVVVKREVVPVKA</sequence>
<dbReference type="EMBL" id="CP042425">
    <property type="protein sequence ID" value="QEL17051.1"/>
    <property type="molecule type" value="Genomic_DNA"/>
</dbReference>
<keyword evidence="2" id="KW-0472">Membrane</keyword>
<name>A0A5C1ACN5_9BACT</name>
<keyword evidence="4" id="KW-1185">Reference proteome</keyword>
<evidence type="ECO:0000256" key="1">
    <source>
        <dbReference type="SAM" id="MobiDB-lite"/>
    </source>
</evidence>
<proteinExistence type="predicted"/>
<keyword evidence="2" id="KW-0812">Transmembrane</keyword>
<protein>
    <submittedName>
        <fullName evidence="3">DoxX family protein</fullName>
    </submittedName>
</protein>
<dbReference type="KEGG" id="lrs:PX52LOC_04027"/>
<feature type="transmembrane region" description="Helical" evidence="2">
    <location>
        <begin position="345"/>
        <end position="376"/>
    </location>
</feature>
<organism evidence="3 4">
    <name type="scientific">Limnoglobus roseus</name>
    <dbReference type="NCBI Taxonomy" id="2598579"/>
    <lineage>
        <taxon>Bacteria</taxon>
        <taxon>Pseudomonadati</taxon>
        <taxon>Planctomycetota</taxon>
        <taxon>Planctomycetia</taxon>
        <taxon>Gemmatales</taxon>
        <taxon>Gemmataceae</taxon>
        <taxon>Limnoglobus</taxon>
    </lineage>
</organism>
<feature type="transmembrane region" description="Helical" evidence="2">
    <location>
        <begin position="9"/>
        <end position="28"/>
    </location>
</feature>
<feature type="transmembrane region" description="Helical" evidence="2">
    <location>
        <begin position="404"/>
        <end position="430"/>
    </location>
</feature>
<dbReference type="Proteomes" id="UP000324974">
    <property type="component" value="Chromosome"/>
</dbReference>
<reference evidence="4" key="1">
    <citation type="submission" date="2019-08" db="EMBL/GenBank/DDBJ databases">
        <title>Limnoglobus roseus gen. nov., sp. nov., a novel freshwater planctomycete with a giant genome from the family Gemmataceae.</title>
        <authorList>
            <person name="Kulichevskaya I.S."/>
            <person name="Naumoff D.G."/>
            <person name="Miroshnikov K."/>
            <person name="Ivanova A."/>
            <person name="Philippov D.A."/>
            <person name="Hakobyan A."/>
            <person name="Rijpstra I.C."/>
            <person name="Sinninghe Damste J.S."/>
            <person name="Liesack W."/>
            <person name="Dedysh S.N."/>
        </authorList>
    </citation>
    <scope>NUCLEOTIDE SEQUENCE [LARGE SCALE GENOMIC DNA]</scope>
    <source>
        <strain evidence="4">PX52</strain>
    </source>
</reference>